<organism evidence="1 2">
    <name type="scientific">Emericella nidulans (strain FGSC A4 / ATCC 38163 / CBS 112.46 / NRRL 194 / M139)</name>
    <name type="common">Aspergillus nidulans</name>
    <dbReference type="NCBI Taxonomy" id="227321"/>
    <lineage>
        <taxon>Eukaryota</taxon>
        <taxon>Fungi</taxon>
        <taxon>Dikarya</taxon>
        <taxon>Ascomycota</taxon>
        <taxon>Pezizomycotina</taxon>
        <taxon>Eurotiomycetes</taxon>
        <taxon>Eurotiomycetidae</taxon>
        <taxon>Eurotiales</taxon>
        <taxon>Aspergillaceae</taxon>
        <taxon>Aspergillus</taxon>
        <taxon>Aspergillus subgen. Nidulantes</taxon>
    </lineage>
</organism>
<dbReference type="AlphaFoldDB" id="Q5ATP8"/>
<dbReference type="RefSeq" id="XP_681601.1">
    <property type="nucleotide sequence ID" value="XM_676509.1"/>
</dbReference>
<dbReference type="GeneID" id="2868746"/>
<dbReference type="KEGG" id="ani:ANIA_08332"/>
<reference evidence="2" key="1">
    <citation type="journal article" date="2005" name="Nature">
        <title>Sequencing of Aspergillus nidulans and comparative analysis with A. fumigatus and A. oryzae.</title>
        <authorList>
            <person name="Galagan J.E."/>
            <person name="Calvo S.E."/>
            <person name="Cuomo C."/>
            <person name="Ma L.J."/>
            <person name="Wortman J.R."/>
            <person name="Batzoglou S."/>
            <person name="Lee S.I."/>
            <person name="Basturkmen M."/>
            <person name="Spevak C.C."/>
            <person name="Clutterbuck J."/>
            <person name="Kapitonov V."/>
            <person name="Jurka J."/>
            <person name="Scazzocchio C."/>
            <person name="Farman M."/>
            <person name="Butler J."/>
            <person name="Purcell S."/>
            <person name="Harris S."/>
            <person name="Braus G.H."/>
            <person name="Draht O."/>
            <person name="Busch S."/>
            <person name="D'Enfert C."/>
            <person name="Bouchier C."/>
            <person name="Goldman G.H."/>
            <person name="Bell-Pedersen D."/>
            <person name="Griffiths-Jones S."/>
            <person name="Doonan J.H."/>
            <person name="Yu J."/>
            <person name="Vienken K."/>
            <person name="Pain A."/>
            <person name="Freitag M."/>
            <person name="Selker E.U."/>
            <person name="Archer D.B."/>
            <person name="Penalva M.A."/>
            <person name="Oakley B.R."/>
            <person name="Momany M."/>
            <person name="Tanaka T."/>
            <person name="Kumagai T."/>
            <person name="Asai K."/>
            <person name="Machida M."/>
            <person name="Nierman W.C."/>
            <person name="Denning D.W."/>
            <person name="Caddick M."/>
            <person name="Hynes M."/>
            <person name="Paoletti M."/>
            <person name="Fischer R."/>
            <person name="Miller B."/>
            <person name="Dyer P."/>
            <person name="Sachs M.S."/>
            <person name="Osmani S.A."/>
            <person name="Birren B.W."/>
        </authorList>
    </citation>
    <scope>NUCLEOTIDE SEQUENCE [LARGE SCALE GENOMIC DNA]</scope>
    <source>
        <strain evidence="2">FGSC A4 / ATCC 38163 / CBS 112.46 / NRRL 194 / M139</strain>
    </source>
</reference>
<protein>
    <submittedName>
        <fullName evidence="1">Uncharacterized protein</fullName>
    </submittedName>
</protein>
<dbReference type="Proteomes" id="UP000000560">
    <property type="component" value="Chromosome V"/>
</dbReference>
<proteinExistence type="predicted"/>
<reference evidence="2" key="2">
    <citation type="journal article" date="2009" name="Fungal Genet. Biol.">
        <title>The 2008 update of the Aspergillus nidulans genome annotation: a community effort.</title>
        <authorList>
            <person name="Wortman J.R."/>
            <person name="Gilsenan J.M."/>
            <person name="Joardar V."/>
            <person name="Deegan J."/>
            <person name="Clutterbuck J."/>
            <person name="Andersen M.R."/>
            <person name="Archer D."/>
            <person name="Bencina M."/>
            <person name="Braus G."/>
            <person name="Coutinho P."/>
            <person name="von Dohren H."/>
            <person name="Doonan J."/>
            <person name="Driessen A.J."/>
            <person name="Durek P."/>
            <person name="Espeso E."/>
            <person name="Fekete E."/>
            <person name="Flipphi M."/>
            <person name="Estrada C.G."/>
            <person name="Geysens S."/>
            <person name="Goldman G."/>
            <person name="de Groot P.W."/>
            <person name="Hansen K."/>
            <person name="Harris S.D."/>
            <person name="Heinekamp T."/>
            <person name="Helmstaedt K."/>
            <person name="Henrissat B."/>
            <person name="Hofmann G."/>
            <person name="Homan T."/>
            <person name="Horio T."/>
            <person name="Horiuchi H."/>
            <person name="James S."/>
            <person name="Jones M."/>
            <person name="Karaffa L."/>
            <person name="Karanyi Z."/>
            <person name="Kato M."/>
            <person name="Keller N."/>
            <person name="Kelly D.E."/>
            <person name="Kiel J.A."/>
            <person name="Kim J.M."/>
            <person name="van der Klei I.J."/>
            <person name="Klis F.M."/>
            <person name="Kovalchuk A."/>
            <person name="Krasevec N."/>
            <person name="Kubicek C.P."/>
            <person name="Liu B."/>
            <person name="Maccabe A."/>
            <person name="Meyer V."/>
            <person name="Mirabito P."/>
            <person name="Miskei M."/>
            <person name="Mos M."/>
            <person name="Mullins J."/>
            <person name="Nelson D.R."/>
            <person name="Nielsen J."/>
            <person name="Oakley B.R."/>
            <person name="Osmani S.A."/>
            <person name="Pakula T."/>
            <person name="Paszewski A."/>
            <person name="Paulsen I."/>
            <person name="Pilsyk S."/>
            <person name="Pocsi I."/>
            <person name="Punt P.J."/>
            <person name="Ram A.F."/>
            <person name="Ren Q."/>
            <person name="Robellet X."/>
            <person name="Robson G."/>
            <person name="Seiboth B."/>
            <person name="van Solingen P."/>
            <person name="Specht T."/>
            <person name="Sun J."/>
            <person name="Taheri-Talesh N."/>
            <person name="Takeshita N."/>
            <person name="Ussery D."/>
            <person name="vanKuyk P.A."/>
            <person name="Visser H."/>
            <person name="van de Vondervoort P.J."/>
            <person name="de Vries R.P."/>
            <person name="Walton J."/>
            <person name="Xiang X."/>
            <person name="Xiong Y."/>
            <person name="Zeng A.P."/>
            <person name="Brandt B.W."/>
            <person name="Cornell M.J."/>
            <person name="van den Hondel C.A."/>
            <person name="Visser J."/>
            <person name="Oliver S.G."/>
            <person name="Turner G."/>
        </authorList>
    </citation>
    <scope>GENOME REANNOTATION</scope>
    <source>
        <strain evidence="2">FGSC A4 / ATCC 38163 / CBS 112.46 / NRRL 194 / M139</strain>
    </source>
</reference>
<dbReference type="EMBL" id="BN001305">
    <property type="protein sequence ID" value="CBF80325.1"/>
    <property type="molecule type" value="Genomic_DNA"/>
</dbReference>
<gene>
    <name evidence="1" type="ORF">ANIA_08332</name>
</gene>
<sequence>MPFVFWPRALVYRGFSTASILRRPVWEPVRYEHCTAAGQNQRRTGARTSRPGTLFTSLTIESVHEDYELHTSALWAYTGFGNVTGSHVSGDAVTACRLVGNQTYF</sequence>
<accession>Q5ATP8</accession>
<dbReference type="HOGENOM" id="CLU_2236566_0_0_1"/>
<accession>C8VE24</accession>
<keyword evidence="2" id="KW-1185">Reference proteome</keyword>
<evidence type="ECO:0000313" key="1">
    <source>
        <dbReference type="EMBL" id="CBF80325.1"/>
    </source>
</evidence>
<dbReference type="InParanoid" id="Q5ATP8"/>
<name>Q5ATP8_EMENI</name>
<evidence type="ECO:0000313" key="2">
    <source>
        <dbReference type="Proteomes" id="UP000000560"/>
    </source>
</evidence>